<keyword evidence="3" id="KW-0010">Activator</keyword>
<dbReference type="Gene3D" id="1.10.10.60">
    <property type="entry name" value="Homeodomain-like"/>
    <property type="match status" value="1"/>
</dbReference>
<organism evidence="6">
    <name type="scientific">Phytobacter massiliensis</name>
    <dbReference type="NCBI Taxonomy" id="1485952"/>
    <lineage>
        <taxon>Bacteria</taxon>
        <taxon>Pseudomonadati</taxon>
        <taxon>Pseudomonadota</taxon>
        <taxon>Gammaproteobacteria</taxon>
        <taxon>Enterobacterales</taxon>
        <taxon>Enterobacteriaceae</taxon>
        <taxon>Phytobacter</taxon>
    </lineage>
</organism>
<evidence type="ECO:0000256" key="2">
    <source>
        <dbReference type="ARBA" id="ARBA00023125"/>
    </source>
</evidence>
<sequence>MTTRDIRQFFWRSEHIPWAELRSTRHSCQAYKLHQHPQLSIGAIVEGETISCCAGKAYHLRAGDMILIGPGVPHSCNPAGGPRSYHMLYLDEQWCKAQLGLPAFARLHCSQTVLRDVPLFTAFISVLTLMQEDNLTALPAALRGLLLSLPGLENQACGNPYGEMQRALLADFQSPPSLESLAKRYHLRKETLIRHFKQATGMTPGAWLNNARVEFAKARLRAGETLTDVGYQSGFADQSHFHRTFVSFTASTPRQYAQGRSIFDNN</sequence>
<gene>
    <name evidence="6" type="primary">rhaS_3</name>
    <name evidence="6" type="ORF">EMLFYP7_03526</name>
</gene>
<evidence type="ECO:0000313" key="6">
    <source>
        <dbReference type="EMBL" id="VYU70291.1"/>
    </source>
</evidence>
<evidence type="ECO:0000256" key="3">
    <source>
        <dbReference type="ARBA" id="ARBA00023159"/>
    </source>
</evidence>
<dbReference type="AlphaFoldDB" id="A0A6N3H1Z4"/>
<name>A0A6N3H1Z4_9ENTR</name>
<dbReference type="PROSITE" id="PS01124">
    <property type="entry name" value="HTH_ARAC_FAMILY_2"/>
    <property type="match status" value="1"/>
</dbReference>
<dbReference type="RefSeq" id="WP_156566883.1">
    <property type="nucleotide sequence ID" value="NZ_CACRTZ010000037.1"/>
</dbReference>
<dbReference type="InterPro" id="IPR018060">
    <property type="entry name" value="HTH_AraC"/>
</dbReference>
<dbReference type="EMBL" id="CACRTZ010000037">
    <property type="protein sequence ID" value="VYU70291.1"/>
    <property type="molecule type" value="Genomic_DNA"/>
</dbReference>
<feature type="domain" description="HTH araC/xylS-type" evidence="5">
    <location>
        <begin position="162"/>
        <end position="259"/>
    </location>
</feature>
<dbReference type="InterPro" id="IPR009057">
    <property type="entry name" value="Homeodomain-like_sf"/>
</dbReference>
<dbReference type="SUPFAM" id="SSF51215">
    <property type="entry name" value="Regulatory protein AraC"/>
    <property type="match status" value="1"/>
</dbReference>
<dbReference type="GO" id="GO:0003700">
    <property type="term" value="F:DNA-binding transcription factor activity"/>
    <property type="evidence" value="ECO:0007669"/>
    <property type="project" value="InterPro"/>
</dbReference>
<dbReference type="Pfam" id="PF02311">
    <property type="entry name" value="AraC_binding"/>
    <property type="match status" value="1"/>
</dbReference>
<dbReference type="InterPro" id="IPR018062">
    <property type="entry name" value="HTH_AraC-typ_CS"/>
</dbReference>
<reference evidence="6" key="1">
    <citation type="submission" date="2019-11" db="EMBL/GenBank/DDBJ databases">
        <authorList>
            <person name="Feng L."/>
        </authorList>
    </citation>
    <scope>NUCLEOTIDE SEQUENCE</scope>
    <source>
        <strain evidence="6">EMassiliensisLFYP7</strain>
    </source>
</reference>
<keyword evidence="1" id="KW-0805">Transcription regulation</keyword>
<dbReference type="PANTHER" id="PTHR46796">
    <property type="entry name" value="HTH-TYPE TRANSCRIPTIONAL ACTIVATOR RHAS-RELATED"/>
    <property type="match status" value="1"/>
</dbReference>
<evidence type="ECO:0000259" key="5">
    <source>
        <dbReference type="PROSITE" id="PS01124"/>
    </source>
</evidence>
<dbReference type="InterPro" id="IPR003313">
    <property type="entry name" value="AraC-bd"/>
</dbReference>
<dbReference type="InterPro" id="IPR050204">
    <property type="entry name" value="AraC_XylS_family_regulators"/>
</dbReference>
<evidence type="ECO:0000256" key="1">
    <source>
        <dbReference type="ARBA" id="ARBA00023015"/>
    </source>
</evidence>
<dbReference type="SMART" id="SM00342">
    <property type="entry name" value="HTH_ARAC"/>
    <property type="match status" value="1"/>
</dbReference>
<keyword evidence="4" id="KW-0804">Transcription</keyword>
<dbReference type="SUPFAM" id="SSF46689">
    <property type="entry name" value="Homeodomain-like"/>
    <property type="match status" value="2"/>
</dbReference>
<keyword evidence="2" id="KW-0238">DNA-binding</keyword>
<dbReference type="PROSITE" id="PS00041">
    <property type="entry name" value="HTH_ARAC_FAMILY_1"/>
    <property type="match status" value="1"/>
</dbReference>
<dbReference type="InterPro" id="IPR014710">
    <property type="entry name" value="RmlC-like_jellyroll"/>
</dbReference>
<proteinExistence type="predicted"/>
<dbReference type="GO" id="GO:0043565">
    <property type="term" value="F:sequence-specific DNA binding"/>
    <property type="evidence" value="ECO:0007669"/>
    <property type="project" value="InterPro"/>
</dbReference>
<accession>A0A6N3H1Z4</accession>
<dbReference type="Gene3D" id="2.60.120.10">
    <property type="entry name" value="Jelly Rolls"/>
    <property type="match status" value="1"/>
</dbReference>
<dbReference type="Pfam" id="PF12833">
    <property type="entry name" value="HTH_18"/>
    <property type="match status" value="1"/>
</dbReference>
<dbReference type="InterPro" id="IPR037923">
    <property type="entry name" value="HTH-like"/>
</dbReference>
<dbReference type="PANTHER" id="PTHR46796:SF2">
    <property type="entry name" value="TRANSCRIPTIONAL REGULATORY PROTEIN"/>
    <property type="match status" value="1"/>
</dbReference>
<evidence type="ECO:0000256" key="4">
    <source>
        <dbReference type="ARBA" id="ARBA00023163"/>
    </source>
</evidence>
<protein>
    <submittedName>
        <fullName evidence="6">HTH-type transcriptional activator RhaS</fullName>
    </submittedName>
</protein>